<gene>
    <name evidence="1" type="ORF">PCOR1329_LOCUS97</name>
</gene>
<comment type="caution">
    <text evidence="1">The sequence shown here is derived from an EMBL/GenBank/DDBJ whole genome shotgun (WGS) entry which is preliminary data.</text>
</comment>
<sequence>MWTSECRAARIGRSTQISRVMPPRTHVRGHDSLYQIAPKYKPMSLVRDLVVAGVGELVDEEAGKLVGAAGRDLVGAGVGEQVNWPMREQKTWSLRQAAIWSARESES</sequence>
<dbReference type="Proteomes" id="UP001189429">
    <property type="component" value="Unassembled WGS sequence"/>
</dbReference>
<organism evidence="1 2">
    <name type="scientific">Prorocentrum cordatum</name>
    <dbReference type="NCBI Taxonomy" id="2364126"/>
    <lineage>
        <taxon>Eukaryota</taxon>
        <taxon>Sar</taxon>
        <taxon>Alveolata</taxon>
        <taxon>Dinophyceae</taxon>
        <taxon>Prorocentrales</taxon>
        <taxon>Prorocentraceae</taxon>
        <taxon>Prorocentrum</taxon>
    </lineage>
</organism>
<proteinExistence type="predicted"/>
<reference evidence="1" key="1">
    <citation type="submission" date="2023-10" db="EMBL/GenBank/DDBJ databases">
        <authorList>
            <person name="Chen Y."/>
            <person name="Shah S."/>
            <person name="Dougan E. K."/>
            <person name="Thang M."/>
            <person name="Chan C."/>
        </authorList>
    </citation>
    <scope>NUCLEOTIDE SEQUENCE [LARGE SCALE GENOMIC DNA]</scope>
</reference>
<dbReference type="EMBL" id="CAUYUJ010000002">
    <property type="protein sequence ID" value="CAK0788141.1"/>
    <property type="molecule type" value="Genomic_DNA"/>
</dbReference>
<keyword evidence="2" id="KW-1185">Reference proteome</keyword>
<name>A0ABN9P671_9DINO</name>
<evidence type="ECO:0000313" key="1">
    <source>
        <dbReference type="EMBL" id="CAK0788141.1"/>
    </source>
</evidence>
<evidence type="ECO:0000313" key="2">
    <source>
        <dbReference type="Proteomes" id="UP001189429"/>
    </source>
</evidence>
<protein>
    <submittedName>
        <fullName evidence="1">Uncharacterized protein</fullName>
    </submittedName>
</protein>
<accession>A0ABN9P671</accession>